<feature type="domain" description="RRM" evidence="3">
    <location>
        <begin position="557"/>
        <end position="631"/>
    </location>
</feature>
<evidence type="ECO:0000256" key="2">
    <source>
        <dbReference type="SAM" id="MobiDB-lite"/>
    </source>
</evidence>
<dbReference type="SUPFAM" id="SSF54928">
    <property type="entry name" value="RNA-binding domain, RBD"/>
    <property type="match status" value="1"/>
</dbReference>
<dbReference type="PROSITE" id="PS50102">
    <property type="entry name" value="RRM"/>
    <property type="match status" value="1"/>
</dbReference>
<evidence type="ECO:0000313" key="5">
    <source>
        <dbReference type="Proteomes" id="UP000623129"/>
    </source>
</evidence>
<reference evidence="4" key="1">
    <citation type="submission" date="2020-01" db="EMBL/GenBank/DDBJ databases">
        <title>Genome sequence of Kobresia littledalei, the first chromosome-level genome in the family Cyperaceae.</title>
        <authorList>
            <person name="Qu G."/>
        </authorList>
    </citation>
    <scope>NUCLEOTIDE SEQUENCE</scope>
    <source>
        <strain evidence="4">C.B.Clarke</strain>
        <tissue evidence="4">Leaf</tissue>
    </source>
</reference>
<dbReference type="OrthoDB" id="1938644at2759"/>
<dbReference type="Pfam" id="PF25896">
    <property type="entry name" value="HTH_AT3G52170"/>
    <property type="match status" value="1"/>
</dbReference>
<organism evidence="4 5">
    <name type="scientific">Carex littledalei</name>
    <dbReference type="NCBI Taxonomy" id="544730"/>
    <lineage>
        <taxon>Eukaryota</taxon>
        <taxon>Viridiplantae</taxon>
        <taxon>Streptophyta</taxon>
        <taxon>Embryophyta</taxon>
        <taxon>Tracheophyta</taxon>
        <taxon>Spermatophyta</taxon>
        <taxon>Magnoliopsida</taxon>
        <taxon>Liliopsida</taxon>
        <taxon>Poales</taxon>
        <taxon>Cyperaceae</taxon>
        <taxon>Cyperoideae</taxon>
        <taxon>Cariceae</taxon>
        <taxon>Carex</taxon>
        <taxon>Carex subgen. Euthyceras</taxon>
    </lineage>
</organism>
<dbReference type="PANTHER" id="PTHR34568:SF5">
    <property type="entry name" value="RNA-BINDING (RRM_RBD_RNP MOTIFS) FAMILY PROTEIN"/>
    <property type="match status" value="1"/>
</dbReference>
<dbReference type="InterPro" id="IPR000504">
    <property type="entry name" value="RRM_dom"/>
</dbReference>
<dbReference type="PANTHER" id="PTHR34568">
    <property type="entry name" value="RRM DOMAIN-CONTAINING PROTEIN"/>
    <property type="match status" value="1"/>
</dbReference>
<dbReference type="InterPro" id="IPR058941">
    <property type="entry name" value="HTH_AT3G52170-like"/>
</dbReference>
<feature type="compositionally biased region" description="Basic and acidic residues" evidence="2">
    <location>
        <begin position="44"/>
        <end position="55"/>
    </location>
</feature>
<evidence type="ECO:0000313" key="4">
    <source>
        <dbReference type="EMBL" id="KAF3322237.1"/>
    </source>
</evidence>
<accession>A0A833QIQ2</accession>
<sequence>MALSRLLFSEAELHLTKEGFSGSRRWLSASLPAPPPPPQKKALKKSESTKEKRTEDVISFVERYREEHSGLIPKISEVYKAVGGSYKILKGIFSEFQEKYLHSGSTPQGEEAAFTKPCPKENLNESMNEMSSASGQTKQCFKVFNETTSGSTTNIKVLTESSLVPPVDEIPPNLDQDSLKIDVVMADRKNIDSELSTKEMDFKQRKHLSGSETRCTNNVDIQQSKDLREKMIHNTSSLHNLIKGLQNGPKSTVETTSVVSKQTSTVALGTGSSEGLGSVKEELLERRDMNGIKGSSVLEKENNRSQLFDVLNQIKTKPENGVDDATKTTDSNISMHNNMIREENGARNRDPNAQLGNFYSQIITKSEKRPCPNTGSWADTLPNKKSSSFKALGFLSEKIKDVRGIADVLSKEGRNEKVIADEDSDSDIAAFEYLDSKSAAVAPIPIPKEKSKYGLFVSFLDKTISVSDVCRSFDGCGPQHEVSFTSKKLGQFNCANVFFKAEQGLKNALNNTDPVICNTDVVVRPMASHLSKRLRVHADLVVQDPDFPANLLKYPSRSVAIKGLTENLPFNHLRSALGLWGPISGVAIGQSNSSVYVEFESEESKERVLEAASVTVLGEKLQIYRVNAPKTTVVRVFKVNSQTDERKIQAISNKFSEGKVKRVVQRGTDIFDVHFKLSELPKMLKILNSLNGLVVDQSQWVVQPATFIPVGIIQSLWDDPQGRKQVQEIFNNLCMKVDGDSSRNSFGLWSTVKTAVE</sequence>
<comment type="caution">
    <text evidence="4">The sequence shown here is derived from an EMBL/GenBank/DDBJ whole genome shotgun (WGS) entry which is preliminary data.</text>
</comment>
<dbReference type="EMBL" id="SWLB01000025">
    <property type="protein sequence ID" value="KAF3322237.1"/>
    <property type="molecule type" value="Genomic_DNA"/>
</dbReference>
<feature type="region of interest" description="Disordered" evidence="2">
    <location>
        <begin position="26"/>
        <end position="55"/>
    </location>
</feature>
<dbReference type="Proteomes" id="UP000623129">
    <property type="component" value="Unassembled WGS sequence"/>
</dbReference>
<gene>
    <name evidence="4" type="ORF">FCM35_KLT13378</name>
</gene>
<evidence type="ECO:0000256" key="1">
    <source>
        <dbReference type="PROSITE-ProRule" id="PRU00176"/>
    </source>
</evidence>
<keyword evidence="5" id="KW-1185">Reference proteome</keyword>
<protein>
    <recommendedName>
        <fullName evidence="3">RRM domain-containing protein</fullName>
    </recommendedName>
</protein>
<keyword evidence="1" id="KW-0694">RNA-binding</keyword>
<dbReference type="AlphaFoldDB" id="A0A833QIQ2"/>
<dbReference type="GO" id="GO:0003723">
    <property type="term" value="F:RNA binding"/>
    <property type="evidence" value="ECO:0007669"/>
    <property type="project" value="UniProtKB-UniRule"/>
</dbReference>
<evidence type="ECO:0000259" key="3">
    <source>
        <dbReference type="PROSITE" id="PS50102"/>
    </source>
</evidence>
<dbReference type="InterPro" id="IPR058942">
    <property type="entry name" value="AT3G52170-like"/>
</dbReference>
<dbReference type="InterPro" id="IPR035979">
    <property type="entry name" value="RBD_domain_sf"/>
</dbReference>
<proteinExistence type="predicted"/>
<name>A0A833QIQ2_9POAL</name>